<sequence length="238" mass="27767">MNKMRLNKFISNSGYTSRRKADELIFEGKVKINGETVKEPGTQVQVSVDIVEVEGKNISLEEEMKYIILNKPIKYITSVKDQFDRPSVLDLVDIKERIYPVGRLDYDSSGLIILTNDGDLTYKLTHPKHNIYKTYIVKINGLIDDETIEKLKKGVYIDNYRTRPCKVSLVSDDDRKSVLKVSILEGRNRQIRKMFEKFNFRVVYLRRISIGEISLGELPSGQWRHLRDDEVKYLKEME</sequence>
<dbReference type="InterPro" id="IPR000748">
    <property type="entry name" value="PsdUridine_synth_RsuA/RluB/E/F"/>
</dbReference>
<dbReference type="InterPro" id="IPR050343">
    <property type="entry name" value="RsuA_PseudoU_synthase"/>
</dbReference>
<proteinExistence type="inferred from homology"/>
<gene>
    <name evidence="7" type="ORF">SAMN02745751_00837</name>
</gene>
<dbReference type="GO" id="GO:0003723">
    <property type="term" value="F:RNA binding"/>
    <property type="evidence" value="ECO:0007669"/>
    <property type="project" value="UniProtKB-KW"/>
</dbReference>
<reference evidence="7 8" key="1">
    <citation type="submission" date="2016-11" db="EMBL/GenBank/DDBJ databases">
        <authorList>
            <person name="Jaros S."/>
            <person name="Januszkiewicz K."/>
            <person name="Wedrychowicz H."/>
        </authorList>
    </citation>
    <scope>NUCLEOTIDE SEQUENCE [LARGE SCALE GENOMIC DNA]</scope>
    <source>
        <strain evidence="7 8">DSM 17477</strain>
    </source>
</reference>
<keyword evidence="2 4" id="KW-0694">RNA-binding</keyword>
<dbReference type="InterPro" id="IPR020094">
    <property type="entry name" value="TruA/RsuA/RluB/E/F_N"/>
</dbReference>
<dbReference type="InterPro" id="IPR020103">
    <property type="entry name" value="PsdUridine_synth_cat_dom_sf"/>
</dbReference>
<dbReference type="InterPro" id="IPR006145">
    <property type="entry name" value="PsdUridine_synth_RsuA/RluA"/>
</dbReference>
<evidence type="ECO:0000259" key="6">
    <source>
        <dbReference type="SMART" id="SM00363"/>
    </source>
</evidence>
<dbReference type="Gene3D" id="3.10.290.10">
    <property type="entry name" value="RNA-binding S4 domain"/>
    <property type="match status" value="1"/>
</dbReference>
<dbReference type="CDD" id="cd02870">
    <property type="entry name" value="PseudoU_synth_RsuA_like"/>
    <property type="match status" value="1"/>
</dbReference>
<dbReference type="Gene3D" id="3.30.70.580">
    <property type="entry name" value="Pseudouridine synthase I, catalytic domain, N-terminal subdomain"/>
    <property type="match status" value="1"/>
</dbReference>
<dbReference type="SUPFAM" id="SSF55120">
    <property type="entry name" value="Pseudouridine synthase"/>
    <property type="match status" value="1"/>
</dbReference>
<accession>A0A1M6DAR5</accession>
<keyword evidence="8" id="KW-1185">Reference proteome</keyword>
<dbReference type="PANTHER" id="PTHR47683:SF2">
    <property type="entry name" value="RNA-BINDING S4 DOMAIN-CONTAINING PROTEIN"/>
    <property type="match status" value="1"/>
</dbReference>
<evidence type="ECO:0000256" key="4">
    <source>
        <dbReference type="PROSITE-ProRule" id="PRU00182"/>
    </source>
</evidence>
<dbReference type="STRING" id="1121476.SAMN02745751_00837"/>
<protein>
    <recommendedName>
        <fullName evidence="5">Pseudouridine synthase</fullName>
        <ecNumber evidence="5">5.4.99.-</ecNumber>
    </recommendedName>
</protein>
<dbReference type="EC" id="5.4.99.-" evidence="5"/>
<comment type="similarity">
    <text evidence="1 5">Belongs to the pseudouridine synthase RsuA family.</text>
</comment>
<dbReference type="NCBIfam" id="TIGR00093">
    <property type="entry name" value="pseudouridine synthase"/>
    <property type="match status" value="1"/>
</dbReference>
<evidence type="ECO:0000256" key="3">
    <source>
        <dbReference type="ARBA" id="ARBA00023235"/>
    </source>
</evidence>
<dbReference type="Proteomes" id="UP000184052">
    <property type="component" value="Unassembled WGS sequence"/>
</dbReference>
<evidence type="ECO:0000256" key="5">
    <source>
        <dbReference type="RuleBase" id="RU003887"/>
    </source>
</evidence>
<evidence type="ECO:0000256" key="2">
    <source>
        <dbReference type="ARBA" id="ARBA00022884"/>
    </source>
</evidence>
<evidence type="ECO:0000256" key="1">
    <source>
        <dbReference type="ARBA" id="ARBA00008348"/>
    </source>
</evidence>
<dbReference type="GO" id="GO:0005829">
    <property type="term" value="C:cytosol"/>
    <property type="evidence" value="ECO:0007669"/>
    <property type="project" value="UniProtKB-ARBA"/>
</dbReference>
<dbReference type="FunFam" id="3.30.70.1560:FF:000001">
    <property type="entry name" value="Pseudouridine synthase"/>
    <property type="match status" value="1"/>
</dbReference>
<dbReference type="Gene3D" id="3.30.70.1560">
    <property type="entry name" value="Alpha-L RNA-binding motif"/>
    <property type="match status" value="1"/>
</dbReference>
<dbReference type="PANTHER" id="PTHR47683">
    <property type="entry name" value="PSEUDOURIDINE SYNTHASE FAMILY PROTEIN-RELATED"/>
    <property type="match status" value="1"/>
</dbReference>
<dbReference type="InterPro" id="IPR042092">
    <property type="entry name" value="PsdUridine_s_RsuA/RluB/E/F_cat"/>
</dbReference>
<keyword evidence="3 5" id="KW-0413">Isomerase</keyword>
<evidence type="ECO:0000313" key="8">
    <source>
        <dbReference type="Proteomes" id="UP000184052"/>
    </source>
</evidence>
<organism evidence="7 8">
    <name type="scientific">Dethiosulfatibacter aminovorans DSM 17477</name>
    <dbReference type="NCBI Taxonomy" id="1121476"/>
    <lineage>
        <taxon>Bacteria</taxon>
        <taxon>Bacillati</taxon>
        <taxon>Bacillota</taxon>
        <taxon>Tissierellia</taxon>
        <taxon>Dethiosulfatibacter</taxon>
    </lineage>
</organism>
<dbReference type="GO" id="GO:0120159">
    <property type="term" value="F:rRNA pseudouridine synthase activity"/>
    <property type="evidence" value="ECO:0007669"/>
    <property type="project" value="UniProtKB-ARBA"/>
</dbReference>
<dbReference type="GO" id="GO:0000455">
    <property type="term" value="P:enzyme-directed rRNA pseudouridine synthesis"/>
    <property type="evidence" value="ECO:0007669"/>
    <property type="project" value="UniProtKB-ARBA"/>
</dbReference>
<dbReference type="InterPro" id="IPR018496">
    <property type="entry name" value="PsdUridine_synth_RsuA/RluB_CS"/>
</dbReference>
<dbReference type="PROSITE" id="PS50889">
    <property type="entry name" value="S4"/>
    <property type="match status" value="1"/>
</dbReference>
<dbReference type="Pfam" id="PF01479">
    <property type="entry name" value="S4"/>
    <property type="match status" value="1"/>
</dbReference>
<dbReference type="CDD" id="cd00165">
    <property type="entry name" value="S4"/>
    <property type="match status" value="1"/>
</dbReference>
<feature type="domain" description="RNA-binding S4" evidence="6">
    <location>
        <begin position="4"/>
        <end position="68"/>
    </location>
</feature>
<dbReference type="Pfam" id="PF00849">
    <property type="entry name" value="PseudoU_synth_2"/>
    <property type="match status" value="1"/>
</dbReference>
<name>A0A1M6DAR5_9FIRM</name>
<dbReference type="PROSITE" id="PS01149">
    <property type="entry name" value="PSI_RSU"/>
    <property type="match status" value="1"/>
</dbReference>
<dbReference type="AlphaFoldDB" id="A0A1M6DAR5"/>
<dbReference type="InterPro" id="IPR036986">
    <property type="entry name" value="S4_RNA-bd_sf"/>
</dbReference>
<evidence type="ECO:0000313" key="7">
    <source>
        <dbReference type="EMBL" id="SHI70138.1"/>
    </source>
</evidence>
<dbReference type="EMBL" id="FQZL01000006">
    <property type="protein sequence ID" value="SHI70138.1"/>
    <property type="molecule type" value="Genomic_DNA"/>
</dbReference>
<dbReference type="FunFam" id="3.10.290.10:FF:000003">
    <property type="entry name" value="Pseudouridine synthase"/>
    <property type="match status" value="1"/>
</dbReference>
<dbReference type="SMART" id="SM00363">
    <property type="entry name" value="S4"/>
    <property type="match status" value="1"/>
</dbReference>
<dbReference type="SUPFAM" id="SSF55174">
    <property type="entry name" value="Alpha-L RNA-binding motif"/>
    <property type="match status" value="1"/>
</dbReference>
<dbReference type="InterPro" id="IPR002942">
    <property type="entry name" value="S4_RNA-bd"/>
</dbReference>